<sequence>MKGHIFILLEEFVSEVAGEELLYDALEACSFDTSTGFVRTENYPDEQLIELVDIVIEKAGFSLEQAHFGFGKWLYPRLSGLLPKQFTDYAHPAYVLKQLDDLHHVELKKLYPDAQPPRFQYDALSPIEANLIYTSSRRMFDLVEGVLAGMAQFYGVPLHVTKQIGWQDNQNCAKYSIVYAKEVAV</sequence>
<name>A0ABT7EQB4_9GAMM</name>
<dbReference type="EMBL" id="JASJUT010000010">
    <property type="protein sequence ID" value="MDK2597247.1"/>
    <property type="molecule type" value="Genomic_DNA"/>
</dbReference>
<dbReference type="RefSeq" id="WP_284138198.1">
    <property type="nucleotide sequence ID" value="NZ_JASJUT010000010.1"/>
</dbReference>
<keyword evidence="3" id="KW-1185">Reference proteome</keyword>
<dbReference type="Gene3D" id="3.90.1520.10">
    <property type="entry name" value="H-NOX domain"/>
    <property type="match status" value="1"/>
</dbReference>
<evidence type="ECO:0000259" key="1">
    <source>
        <dbReference type="Pfam" id="PF07700"/>
    </source>
</evidence>
<proteinExistence type="predicted"/>
<dbReference type="InterPro" id="IPR038158">
    <property type="entry name" value="H-NOX_domain_sf"/>
</dbReference>
<evidence type="ECO:0000313" key="3">
    <source>
        <dbReference type="Proteomes" id="UP001231915"/>
    </source>
</evidence>
<dbReference type="SUPFAM" id="SSF111126">
    <property type="entry name" value="Ligand-binding domain in the NO signalling and Golgi transport"/>
    <property type="match status" value="1"/>
</dbReference>
<accession>A0ABT7EQB4</accession>
<protein>
    <submittedName>
        <fullName evidence="2">Heme NO-binding domain-containing protein</fullName>
    </submittedName>
</protein>
<feature type="domain" description="Heme NO-binding" evidence="1">
    <location>
        <begin position="2"/>
        <end position="161"/>
    </location>
</feature>
<reference evidence="2 3" key="1">
    <citation type="submission" date="2023-05" db="EMBL/GenBank/DDBJ databases">
        <title>Pseudoalteromonas ardens sp. nov., Pseudoalteromonas obscura sp. nov., and Pseudoalteromonas umbrosa sp. nov., isolated from the coral Montipora capitata.</title>
        <authorList>
            <person name="Thomas E.M."/>
            <person name="Smith E.M."/>
            <person name="Papke E."/>
            <person name="Shlafstein M.D."/>
            <person name="Oline D.K."/>
            <person name="Videau P."/>
            <person name="Saw J.H."/>
            <person name="Strangman W.K."/>
            <person name="Ushijima B."/>
        </authorList>
    </citation>
    <scope>NUCLEOTIDE SEQUENCE [LARGE SCALE GENOMIC DNA]</scope>
    <source>
        <strain evidence="2 3">P94</strain>
    </source>
</reference>
<dbReference type="Pfam" id="PF07700">
    <property type="entry name" value="HNOB"/>
    <property type="match status" value="1"/>
</dbReference>
<gene>
    <name evidence="2" type="ORF">QNM18_19515</name>
</gene>
<evidence type="ECO:0000313" key="2">
    <source>
        <dbReference type="EMBL" id="MDK2597247.1"/>
    </source>
</evidence>
<dbReference type="InterPro" id="IPR011644">
    <property type="entry name" value="Heme_NO-bd"/>
</dbReference>
<dbReference type="Proteomes" id="UP001231915">
    <property type="component" value="Unassembled WGS sequence"/>
</dbReference>
<comment type="caution">
    <text evidence="2">The sequence shown here is derived from an EMBL/GenBank/DDBJ whole genome shotgun (WGS) entry which is preliminary data.</text>
</comment>
<dbReference type="InterPro" id="IPR024096">
    <property type="entry name" value="NO_sig/Golgi_transp_ligand-bd"/>
</dbReference>
<organism evidence="2 3">
    <name type="scientific">Pseudoalteromonas obscura</name>
    <dbReference type="NCBI Taxonomy" id="3048491"/>
    <lineage>
        <taxon>Bacteria</taxon>
        <taxon>Pseudomonadati</taxon>
        <taxon>Pseudomonadota</taxon>
        <taxon>Gammaproteobacteria</taxon>
        <taxon>Alteromonadales</taxon>
        <taxon>Pseudoalteromonadaceae</taxon>
        <taxon>Pseudoalteromonas</taxon>
    </lineage>
</organism>